<comment type="caution">
    <text evidence="6">The sequence shown here is derived from an EMBL/GenBank/DDBJ whole genome shotgun (WGS) entry which is preliminary data.</text>
</comment>
<keyword evidence="7" id="KW-1185">Reference proteome</keyword>
<dbReference type="CDD" id="cd10147">
    <property type="entry name" value="Wzt_C-like"/>
    <property type="match status" value="1"/>
</dbReference>
<dbReference type="Proteomes" id="UP001174210">
    <property type="component" value="Unassembled WGS sequence"/>
</dbReference>
<evidence type="ECO:0000256" key="3">
    <source>
        <dbReference type="ARBA" id="ARBA00022741"/>
    </source>
</evidence>
<dbReference type="InterPro" id="IPR003593">
    <property type="entry name" value="AAA+_ATPase"/>
</dbReference>
<reference evidence="6" key="1">
    <citation type="submission" date="2023-03" db="EMBL/GenBank/DDBJ databases">
        <title>MT1 and MT2 Draft Genomes of Novel Species.</title>
        <authorList>
            <person name="Venkateswaran K."/>
        </authorList>
    </citation>
    <scope>NUCLEOTIDE SEQUENCE</scope>
    <source>
        <strain evidence="6">F6_8S_P_1A</strain>
    </source>
</reference>
<dbReference type="InterPro" id="IPR015860">
    <property type="entry name" value="ABC_transpr_TagH-like"/>
</dbReference>
<dbReference type="Gene3D" id="2.70.50.60">
    <property type="entry name" value="abc- transporter (atp binding component) like domain"/>
    <property type="match status" value="1"/>
</dbReference>
<dbReference type="Gene3D" id="3.40.50.300">
    <property type="entry name" value="P-loop containing nucleotide triphosphate hydrolases"/>
    <property type="match status" value="1"/>
</dbReference>
<dbReference type="SUPFAM" id="SSF52540">
    <property type="entry name" value="P-loop containing nucleoside triphosphate hydrolases"/>
    <property type="match status" value="1"/>
</dbReference>
<feature type="domain" description="ABC transporter" evidence="5">
    <location>
        <begin position="7"/>
        <end position="248"/>
    </location>
</feature>
<evidence type="ECO:0000313" key="7">
    <source>
        <dbReference type="Proteomes" id="UP001174210"/>
    </source>
</evidence>
<sequence length="414" mass="45018">MTETPLIQVSNVSKRFVMHKEKSLKERVLNFSASRKHRDDFWALRDIDLEIDTGSTVGLVGHNGSGKSTLLKVIGGIIEPTTGSVARRGRMAALLELGAGFHPDLTGRENVYLNAAILGLTRKQTDQYFDAIVDFSGIEDFIDTQVKFYSSGMYVRLAFAVAVHVDPDLLLVDEVLAVGDEPFQRKCMDKIEEFQREGRTIVLVSHSAEQVGRLCDRVVVLNHGELIHDGSPTEGLRVLRRGFEQERIEYDASHHVTAAKTATIDSIVALPVVDGVVDTTREPADKAQSVLLEPASDIVIRYRYRLTAGQAPLAAGIAIETATGLGVYGLNTKMLQTTIPAEPGLHEVDFAIDRNALGAGQYSVRGSLEEVTGASLDRMTPASTFEIAPYEVGSGIVRLDASARVVSAESSLQS</sequence>
<evidence type="ECO:0000256" key="1">
    <source>
        <dbReference type="ARBA" id="ARBA00005417"/>
    </source>
</evidence>
<dbReference type="SMART" id="SM00382">
    <property type="entry name" value="AAA"/>
    <property type="match status" value="1"/>
</dbReference>
<dbReference type="InterPro" id="IPR003439">
    <property type="entry name" value="ABC_transporter-like_ATP-bd"/>
</dbReference>
<dbReference type="InterPro" id="IPR027417">
    <property type="entry name" value="P-loop_NTPase"/>
</dbReference>
<proteinExistence type="inferred from homology"/>
<evidence type="ECO:0000259" key="5">
    <source>
        <dbReference type="PROSITE" id="PS50893"/>
    </source>
</evidence>
<dbReference type="Pfam" id="PF00005">
    <property type="entry name" value="ABC_tran"/>
    <property type="match status" value="1"/>
</dbReference>
<dbReference type="PROSITE" id="PS50893">
    <property type="entry name" value="ABC_TRANSPORTER_2"/>
    <property type="match status" value="1"/>
</dbReference>
<dbReference type="RefSeq" id="WP_301219737.1">
    <property type="nucleotide sequence ID" value="NZ_JAROCB010000004.1"/>
</dbReference>
<keyword evidence="3" id="KW-0547">Nucleotide-binding</keyword>
<evidence type="ECO:0000313" key="6">
    <source>
        <dbReference type="EMBL" id="MDN4598393.1"/>
    </source>
</evidence>
<organism evidence="6 7">
    <name type="scientific">Leifsonia virtsii</name>
    <dbReference type="NCBI Taxonomy" id="3035915"/>
    <lineage>
        <taxon>Bacteria</taxon>
        <taxon>Bacillati</taxon>
        <taxon>Actinomycetota</taxon>
        <taxon>Actinomycetes</taxon>
        <taxon>Micrococcales</taxon>
        <taxon>Microbacteriaceae</taxon>
        <taxon>Leifsonia</taxon>
    </lineage>
</organism>
<dbReference type="InterPro" id="IPR050683">
    <property type="entry name" value="Bact_Polysacc_Export_ATP-bd"/>
</dbReference>
<protein>
    <submittedName>
        <fullName evidence="6">ABC transporter ATP-binding protein</fullName>
    </submittedName>
</protein>
<dbReference type="Pfam" id="PF14524">
    <property type="entry name" value="Wzt_C"/>
    <property type="match status" value="1"/>
</dbReference>
<name>A0ABT8J0I0_9MICO</name>
<accession>A0ABT8J0I0</accession>
<gene>
    <name evidence="6" type="ORF">P5G59_14670</name>
</gene>
<dbReference type="PANTHER" id="PTHR46743">
    <property type="entry name" value="TEICHOIC ACIDS EXPORT ATP-BINDING PROTEIN TAGH"/>
    <property type="match status" value="1"/>
</dbReference>
<dbReference type="CDD" id="cd03220">
    <property type="entry name" value="ABC_KpsT_Wzt"/>
    <property type="match status" value="1"/>
</dbReference>
<comment type="similarity">
    <text evidence="1">Belongs to the ABC transporter superfamily.</text>
</comment>
<keyword evidence="4 6" id="KW-0067">ATP-binding</keyword>
<evidence type="ECO:0000256" key="2">
    <source>
        <dbReference type="ARBA" id="ARBA00022448"/>
    </source>
</evidence>
<dbReference type="PANTHER" id="PTHR46743:SF2">
    <property type="entry name" value="TEICHOIC ACIDS EXPORT ATP-BINDING PROTEIN TAGH"/>
    <property type="match status" value="1"/>
</dbReference>
<dbReference type="EMBL" id="JAROCB010000004">
    <property type="protein sequence ID" value="MDN4598393.1"/>
    <property type="molecule type" value="Genomic_DNA"/>
</dbReference>
<keyword evidence="2" id="KW-0813">Transport</keyword>
<evidence type="ECO:0000256" key="4">
    <source>
        <dbReference type="ARBA" id="ARBA00022840"/>
    </source>
</evidence>
<dbReference type="InterPro" id="IPR029439">
    <property type="entry name" value="Wzt_C"/>
</dbReference>
<dbReference type="GO" id="GO:0005524">
    <property type="term" value="F:ATP binding"/>
    <property type="evidence" value="ECO:0007669"/>
    <property type="project" value="UniProtKB-KW"/>
</dbReference>